<dbReference type="Gene3D" id="2.170.260.10">
    <property type="entry name" value="paz domain"/>
    <property type="match status" value="1"/>
</dbReference>
<dbReference type="SMART" id="SM00950">
    <property type="entry name" value="Piwi"/>
    <property type="match status" value="1"/>
</dbReference>
<proteinExistence type="predicted"/>
<dbReference type="InterPro" id="IPR036085">
    <property type="entry name" value="PAZ_dom_sf"/>
</dbReference>
<dbReference type="AlphaFoldDB" id="A0A8H7IWK4"/>
<dbReference type="PANTHER" id="PTHR22891">
    <property type="entry name" value="EUKARYOTIC TRANSLATION INITIATION FACTOR 2C"/>
    <property type="match status" value="1"/>
</dbReference>
<dbReference type="InterPro" id="IPR036397">
    <property type="entry name" value="RNaseH_sf"/>
</dbReference>
<feature type="domain" description="Piwi" evidence="2">
    <location>
        <begin position="574"/>
        <end position="789"/>
    </location>
</feature>
<dbReference type="EMBL" id="RZGK01000014">
    <property type="protein sequence ID" value="KAF9694065.1"/>
    <property type="molecule type" value="Genomic_DNA"/>
</dbReference>
<dbReference type="Proteomes" id="UP000651452">
    <property type="component" value="Unassembled WGS sequence"/>
</dbReference>
<feature type="region of interest" description="Disordered" evidence="1">
    <location>
        <begin position="492"/>
        <end position="515"/>
    </location>
</feature>
<reference evidence="3" key="2">
    <citation type="submission" date="2020-09" db="EMBL/GenBank/DDBJ databases">
        <title>Reference genome assembly for Australian Ascochyta lentis isolate Al4.</title>
        <authorList>
            <person name="Lee R.C."/>
            <person name="Farfan-Caceres L.M."/>
            <person name="Debler J.W."/>
            <person name="Williams A.H."/>
            <person name="Henares B.M."/>
        </authorList>
    </citation>
    <scope>NUCLEOTIDE SEQUENCE</scope>
    <source>
        <strain evidence="3">Al4</strain>
    </source>
</reference>
<dbReference type="InterPro" id="IPR003165">
    <property type="entry name" value="Piwi"/>
</dbReference>
<dbReference type="InterPro" id="IPR012337">
    <property type="entry name" value="RNaseH-like_sf"/>
</dbReference>
<sequence length="941" mass="105376">MANPGRLYKPKSSESLSTTEITDPPSVPTSNIGDFKHNKNGPPMVRPAPLGLPLLALPNTPALTYTPPLSPQKDKKIVKCPKPHSKTALGRLTYALGDRSGLYQTNLTVEVSSNNESWTKIEKHKLKRQVIDRWLEAKELQPLKGTIFTETKSESKSNICRIFIQVCNKAHAETVKEILRKASVAMTDFDLKTYNKDGSFSPKAARCTVQEGSYIEATDREVLAILRRSPHILREIPGEPRRAVDPRLLECSNPHDKAAVKFALHTRIQPSIDIRDRKLHLDFDLVLCAPAKPVHKILSDLLGVAEPGPELVAKNIEAIARTLRGIYVRCIYAPKGKTHEGLAKAQMLRADEKQLGRRFRIKDIAILSKDETFETNVTKTKKIDISVRDYFRKVTLANNRPLDLKLPFVKDDTDAWIPIELLTIDGAQPLVSFGHRNDAVRNEVQRVLKKGGVHSLRQLGEALLSGVRRIALDDGTTKKPWLDLDSQPTFTGTSLTNADTKSDSPSKNKNNNSSSIGVLHIPCAHRDTKALDLIVELKKGLASYDYMVLEDKLSFKDDKILTGSSVMTSSKVQLLLAVIDDRKRSNEETRKIVGRLRRYTDLVLGVRMVCMTMTSMEDLFTNRCDKNTYLPASIRAKINFVLGGQNFQHPQLHELLAGSGIMIMGAHISHPGNSAEYSPSVTAVVASTDDTALQYTGTARVQETSLKTKRKTNSKIEDLESMLRDVINKWKGSVPSELIFFRDSVDFDDLVVNNECALIKRTANDILRDRYPFQKDMDLKLTYIVVNKNTALHYIPTDQPDANYAQPLDDYLAEGDNIGKYRYYIMKDDMHRHPDSLAKLAGCLNESSQLTAQYEQTAKALPLLWASKLADRMHSYFRSSMTLPPVVAVRRSHREGGEDLARRVKTETDAVQAVKAHLGLSSGTTRTVPWKPELDGTMFYL</sequence>
<evidence type="ECO:0000259" key="2">
    <source>
        <dbReference type="PROSITE" id="PS50822"/>
    </source>
</evidence>
<reference evidence="3" key="1">
    <citation type="submission" date="2018-12" db="EMBL/GenBank/DDBJ databases">
        <authorList>
            <person name="Syme R.A."/>
            <person name="Farfan-Caceres L."/>
            <person name="Lichtenzveig J."/>
        </authorList>
    </citation>
    <scope>NUCLEOTIDE SEQUENCE</scope>
    <source>
        <strain evidence="3">Al4</strain>
    </source>
</reference>
<dbReference type="OrthoDB" id="3783465at2759"/>
<evidence type="ECO:0000313" key="3">
    <source>
        <dbReference type="EMBL" id="KAF9694065.1"/>
    </source>
</evidence>
<gene>
    <name evidence="3" type="ORF">EKO04_007911</name>
</gene>
<organism evidence="3 4">
    <name type="scientific">Ascochyta lentis</name>
    <dbReference type="NCBI Taxonomy" id="205686"/>
    <lineage>
        <taxon>Eukaryota</taxon>
        <taxon>Fungi</taxon>
        <taxon>Dikarya</taxon>
        <taxon>Ascomycota</taxon>
        <taxon>Pezizomycotina</taxon>
        <taxon>Dothideomycetes</taxon>
        <taxon>Pleosporomycetidae</taxon>
        <taxon>Pleosporales</taxon>
        <taxon>Pleosporineae</taxon>
        <taxon>Didymellaceae</taxon>
        <taxon>Ascochyta</taxon>
    </lineage>
</organism>
<evidence type="ECO:0000313" key="4">
    <source>
        <dbReference type="Proteomes" id="UP000651452"/>
    </source>
</evidence>
<comment type="caution">
    <text evidence="3">The sequence shown here is derived from an EMBL/GenBank/DDBJ whole genome shotgun (WGS) entry which is preliminary data.</text>
</comment>
<dbReference type="Gene3D" id="3.30.420.10">
    <property type="entry name" value="Ribonuclease H-like superfamily/Ribonuclease H"/>
    <property type="match status" value="1"/>
</dbReference>
<name>A0A8H7IWK4_9PLEO</name>
<accession>A0A8H7IWK4</accession>
<dbReference type="SUPFAM" id="SSF53098">
    <property type="entry name" value="Ribonuclease H-like"/>
    <property type="match status" value="1"/>
</dbReference>
<evidence type="ECO:0000256" key="1">
    <source>
        <dbReference type="SAM" id="MobiDB-lite"/>
    </source>
</evidence>
<keyword evidence="4" id="KW-1185">Reference proteome</keyword>
<dbReference type="PROSITE" id="PS50822">
    <property type="entry name" value="PIWI"/>
    <property type="match status" value="1"/>
</dbReference>
<dbReference type="SUPFAM" id="SSF101690">
    <property type="entry name" value="PAZ domain"/>
    <property type="match status" value="1"/>
</dbReference>
<protein>
    <recommendedName>
        <fullName evidence="2">Piwi domain-containing protein</fullName>
    </recommendedName>
</protein>
<feature type="region of interest" description="Disordered" evidence="1">
    <location>
        <begin position="1"/>
        <end position="44"/>
    </location>
</feature>
<dbReference type="Pfam" id="PF02171">
    <property type="entry name" value="Piwi"/>
    <property type="match status" value="1"/>
</dbReference>
<dbReference type="GO" id="GO:0003676">
    <property type="term" value="F:nucleic acid binding"/>
    <property type="evidence" value="ECO:0007669"/>
    <property type="project" value="InterPro"/>
</dbReference>